<gene>
    <name evidence="3" type="primary">phlp3</name>
    <name evidence="3" type="ORF">PPL_11020</name>
</gene>
<dbReference type="PANTHER" id="PTHR21148">
    <property type="entry name" value="THIOREDOXIN DOMAIN-CONTAINING PROTEIN 9"/>
    <property type="match status" value="1"/>
</dbReference>
<protein>
    <submittedName>
        <fullName evidence="3">Phosducin-like protein</fullName>
    </submittedName>
</protein>
<dbReference type="Proteomes" id="UP000001396">
    <property type="component" value="Unassembled WGS sequence"/>
</dbReference>
<proteinExistence type="predicted"/>
<dbReference type="InterPro" id="IPR013766">
    <property type="entry name" value="Thioredoxin_domain"/>
</dbReference>
<feature type="domain" description="Thioredoxin" evidence="2">
    <location>
        <begin position="61"/>
        <end position="146"/>
    </location>
</feature>
<dbReference type="RefSeq" id="XP_020427650.1">
    <property type="nucleotide sequence ID" value="XM_020581780.1"/>
</dbReference>
<dbReference type="Pfam" id="PF00085">
    <property type="entry name" value="Thioredoxin"/>
    <property type="match status" value="1"/>
</dbReference>
<dbReference type="GeneID" id="31366489"/>
<dbReference type="InParanoid" id="D3BSQ1"/>
<evidence type="ECO:0000313" key="3">
    <source>
        <dbReference type="EMBL" id="EFA75516.1"/>
    </source>
</evidence>
<sequence length="194" mass="22316">MAKGDNYISSNEDEDDKKTVHDDDFDDDDEISKIRERRIQEMKERSKALHQLKNSNAEYTEVQENDFLKVVTGTANVVCHFYHNEFQRCKIVDKHLEILSKVHITTKFIKMNAEKAPFFVGKLNVRVLPTMVFFHNGVAVDRVVGFDDLGGKDDFKTDVLAKRIAQSGVLELKTSSNLTIISKHERLARDEQDD</sequence>
<dbReference type="EMBL" id="ADBJ01000054">
    <property type="protein sequence ID" value="EFA75516.1"/>
    <property type="molecule type" value="Genomic_DNA"/>
</dbReference>
<dbReference type="CDD" id="cd02989">
    <property type="entry name" value="Phd_like_TxnDC9"/>
    <property type="match status" value="1"/>
</dbReference>
<name>D3BSQ1_HETP5</name>
<accession>D3BSQ1</accession>
<dbReference type="AlphaFoldDB" id="D3BSQ1"/>
<evidence type="ECO:0000313" key="4">
    <source>
        <dbReference type="Proteomes" id="UP000001396"/>
    </source>
</evidence>
<reference evidence="3 4" key="1">
    <citation type="journal article" date="2011" name="Genome Res.">
        <title>Phylogeny-wide analysis of social amoeba genomes highlights ancient origins for complex intercellular communication.</title>
        <authorList>
            <person name="Heidel A.J."/>
            <person name="Lawal H.M."/>
            <person name="Felder M."/>
            <person name="Schilde C."/>
            <person name="Helps N.R."/>
            <person name="Tunggal B."/>
            <person name="Rivero F."/>
            <person name="John U."/>
            <person name="Schleicher M."/>
            <person name="Eichinger L."/>
            <person name="Platzer M."/>
            <person name="Noegel A.A."/>
            <person name="Schaap P."/>
            <person name="Gloeckner G."/>
        </authorList>
    </citation>
    <scope>NUCLEOTIDE SEQUENCE [LARGE SCALE GENOMIC DNA]</scope>
    <source>
        <strain evidence="4">ATCC 26659 / Pp 5 / PN500</strain>
    </source>
</reference>
<evidence type="ECO:0000259" key="2">
    <source>
        <dbReference type="Pfam" id="PF00085"/>
    </source>
</evidence>
<dbReference type="STRING" id="670386.D3BSQ1"/>
<organism evidence="3 4">
    <name type="scientific">Heterostelium pallidum (strain ATCC 26659 / Pp 5 / PN500)</name>
    <name type="common">Cellular slime mold</name>
    <name type="synonym">Polysphondylium pallidum</name>
    <dbReference type="NCBI Taxonomy" id="670386"/>
    <lineage>
        <taxon>Eukaryota</taxon>
        <taxon>Amoebozoa</taxon>
        <taxon>Evosea</taxon>
        <taxon>Eumycetozoa</taxon>
        <taxon>Dictyostelia</taxon>
        <taxon>Acytosteliales</taxon>
        <taxon>Acytosteliaceae</taxon>
        <taxon>Heterostelium</taxon>
    </lineage>
</organism>
<dbReference type="SUPFAM" id="SSF52833">
    <property type="entry name" value="Thioredoxin-like"/>
    <property type="match status" value="1"/>
</dbReference>
<evidence type="ECO:0000256" key="1">
    <source>
        <dbReference type="SAM" id="MobiDB-lite"/>
    </source>
</evidence>
<dbReference type="Gene3D" id="3.40.30.10">
    <property type="entry name" value="Glutaredoxin"/>
    <property type="match status" value="1"/>
</dbReference>
<keyword evidence="4" id="KW-1185">Reference proteome</keyword>
<feature type="region of interest" description="Disordered" evidence="1">
    <location>
        <begin position="1"/>
        <end position="31"/>
    </location>
</feature>
<dbReference type="FunCoup" id="D3BSQ1">
    <property type="interactions" value="441"/>
</dbReference>
<dbReference type="OMA" id="HFFHPEF"/>
<dbReference type="InterPro" id="IPR036249">
    <property type="entry name" value="Thioredoxin-like_sf"/>
</dbReference>
<comment type="caution">
    <text evidence="3">The sequence shown here is derived from an EMBL/GenBank/DDBJ whole genome shotgun (WGS) entry which is preliminary data.</text>
</comment>